<evidence type="ECO:0000259" key="1">
    <source>
        <dbReference type="Pfam" id="PF24764"/>
    </source>
</evidence>
<evidence type="ECO:0000313" key="3">
    <source>
        <dbReference type="Proteomes" id="UP001153636"/>
    </source>
</evidence>
<dbReference type="Proteomes" id="UP001153636">
    <property type="component" value="Chromosome 9"/>
</dbReference>
<sequence>MDAFEMHSKWFLCFAKYGSFNITKHISGVELRTRRRLHKRQYNNTGPNFLWHLDLFDKLKPYGICINGAIDGYSRFIIWLKASPNTNIPKIIAGFFLKSIEKYSGCPRRIRSNMGTENGTVEQMQTFLRRIAVKNKGQFSYDNSFIYGTSNCNQRIESWWGILRKHCSYYWMNLFSELKESGHFSVSFLDKGLKQFCFMDIIQVSTYPFSNILPKSYIILPIFQNNNKNNNDNNRTYSNLHKI</sequence>
<dbReference type="PANTHER" id="PTHR46791:SF13">
    <property type="entry name" value="CLR5 DOMAIN-CONTAINING PROTEIN"/>
    <property type="match status" value="1"/>
</dbReference>
<protein>
    <recommendedName>
        <fullName evidence="1">Integrase core domain-containing protein</fullName>
    </recommendedName>
</protein>
<keyword evidence="3" id="KW-1185">Reference proteome</keyword>
<dbReference type="EMBL" id="OV651821">
    <property type="protein sequence ID" value="CAH1115725.1"/>
    <property type="molecule type" value="Genomic_DNA"/>
</dbReference>
<organism evidence="2 3">
    <name type="scientific">Psylliodes chrysocephalus</name>
    <dbReference type="NCBI Taxonomy" id="3402493"/>
    <lineage>
        <taxon>Eukaryota</taxon>
        <taxon>Metazoa</taxon>
        <taxon>Ecdysozoa</taxon>
        <taxon>Arthropoda</taxon>
        <taxon>Hexapoda</taxon>
        <taxon>Insecta</taxon>
        <taxon>Pterygota</taxon>
        <taxon>Neoptera</taxon>
        <taxon>Endopterygota</taxon>
        <taxon>Coleoptera</taxon>
        <taxon>Polyphaga</taxon>
        <taxon>Cucujiformia</taxon>
        <taxon>Chrysomeloidea</taxon>
        <taxon>Chrysomelidae</taxon>
        <taxon>Galerucinae</taxon>
        <taxon>Alticini</taxon>
        <taxon>Psylliodes</taxon>
    </lineage>
</organism>
<dbReference type="InterPro" id="IPR012337">
    <property type="entry name" value="RNaseH-like_sf"/>
</dbReference>
<evidence type="ECO:0000313" key="2">
    <source>
        <dbReference type="EMBL" id="CAH1115725.1"/>
    </source>
</evidence>
<dbReference type="InterPro" id="IPR058913">
    <property type="entry name" value="Integrase_dom_put"/>
</dbReference>
<dbReference type="Gene3D" id="3.30.420.10">
    <property type="entry name" value="Ribonuclease H-like superfamily/Ribonuclease H"/>
    <property type="match status" value="1"/>
</dbReference>
<dbReference type="Pfam" id="PF24764">
    <property type="entry name" value="rva_4"/>
    <property type="match status" value="1"/>
</dbReference>
<dbReference type="GO" id="GO:0003676">
    <property type="term" value="F:nucleic acid binding"/>
    <property type="evidence" value="ECO:0007669"/>
    <property type="project" value="InterPro"/>
</dbReference>
<proteinExistence type="predicted"/>
<dbReference type="AlphaFoldDB" id="A0A9P0D840"/>
<dbReference type="OrthoDB" id="6747988at2759"/>
<gene>
    <name evidence="2" type="ORF">PSYICH_LOCUS15017</name>
</gene>
<dbReference type="PANTHER" id="PTHR46791">
    <property type="entry name" value="EXPRESSED PROTEIN"/>
    <property type="match status" value="1"/>
</dbReference>
<feature type="domain" description="Integrase core" evidence="1">
    <location>
        <begin position="42"/>
        <end position="187"/>
    </location>
</feature>
<accession>A0A9P0D840</accession>
<name>A0A9P0D840_9CUCU</name>
<dbReference type="InterPro" id="IPR036397">
    <property type="entry name" value="RNaseH_sf"/>
</dbReference>
<reference evidence="2" key="1">
    <citation type="submission" date="2022-01" db="EMBL/GenBank/DDBJ databases">
        <authorList>
            <person name="King R."/>
        </authorList>
    </citation>
    <scope>NUCLEOTIDE SEQUENCE</scope>
</reference>
<dbReference type="SUPFAM" id="SSF53098">
    <property type="entry name" value="Ribonuclease H-like"/>
    <property type="match status" value="1"/>
</dbReference>